<evidence type="ECO:0000256" key="8">
    <source>
        <dbReference type="ARBA" id="ARBA00023303"/>
    </source>
</evidence>
<dbReference type="InterPro" id="IPR035910">
    <property type="entry name" value="RyR/IP3R_RIH_dom_sf"/>
</dbReference>
<evidence type="ECO:0000259" key="11">
    <source>
        <dbReference type="Pfam" id="PF08454"/>
    </source>
</evidence>
<accession>A0A7R9BXY1</accession>
<evidence type="ECO:0000256" key="4">
    <source>
        <dbReference type="ARBA" id="ARBA00022989"/>
    </source>
</evidence>
<dbReference type="InterPro" id="IPR000699">
    <property type="entry name" value="RIH_dom"/>
</dbReference>
<gene>
    <name evidence="12" type="ORF">NMOB1V02_LOCUS9934</name>
</gene>
<organism evidence="12">
    <name type="scientific">Notodromas monacha</name>
    <dbReference type="NCBI Taxonomy" id="399045"/>
    <lineage>
        <taxon>Eukaryota</taxon>
        <taxon>Metazoa</taxon>
        <taxon>Ecdysozoa</taxon>
        <taxon>Arthropoda</taxon>
        <taxon>Crustacea</taxon>
        <taxon>Oligostraca</taxon>
        <taxon>Ostracoda</taxon>
        <taxon>Podocopa</taxon>
        <taxon>Podocopida</taxon>
        <taxon>Cypridocopina</taxon>
        <taxon>Cypridoidea</taxon>
        <taxon>Cyprididae</taxon>
        <taxon>Notodromas</taxon>
    </lineage>
</organism>
<sequence length="1339" mass="148542">GFYSFSDLLRLTKTLLRVLDTSSHRIGKRGNDGKPADAKGGVAKSIEEMGALISTVALGASGAEETGRGYLRSGGRSRPGELSISVGTCAPTTAGATCGSCITCDNLTGNSPSKNDILIMETKVKIIEILEFILNERLDYRISSLLSIFKREFSESEREKERQNDGDALRETGKDSLSKTGDLNDDPISHSSGDKGIDLEIIGAQAEGIFGENKESAELDLDGDGGRMLLRVLFQLIMHDYPPLVTGALQLLFRHFSQRHEVLQAFRQVQLLVSDADVESYKQIKADLDELRLLVEKSELWVYKAKAGDERSGASGDAGDDNADGDGDGPGKKSKGELGSARKRTATRQQPLVLSKLDGDLSSKSKKSFSSRAPLLSPSDRQGSAIDLDLGPPIDITQSRNYKTIQQRRLRRVKFRAAVLVANDALYPQVRQHDLNIRIPYDKKEDVRMKELMRLAHQFLQGFCLSNPQNQALLHKHVDLFLTPGLLEAQTMCVIFRDNVNLCSEVSERVIQHFVHCIETHGRHIQYLKFLQTIVQANGQFIRRCQDLAMQEMINAGEDVLVFYNDKSSFNQFLELMRSERHRLDESSPLQYHIELVKLLALCTGGKNVFTEIKCHSLLPLDDIVNMVANKDCIPEVKEAYINFLNHCYIDTEVEMKEIYASNQIWALFEDSFLVDMAVVANATLDRKHANTQLEDYVTNSIMKIVATFFNSPFSDQSTATQQTRQHVFVKLLQSAFRLSQCDWLTPAQRFPIENCIKILADIGKSRTIAIPVDLDTQVQAMFNKTALLTRHSNKWLSAARLPRIPSPPVSVPVSQGFLLSSHRHIMRKDMSVIEGLHDIVSLLEDQLKPLVQAESSVLVDILHWPDLLFPSALKNWQYSCGFVAKLIKHTKRLLEEKEEKLCMTVLKTLKDMMTFDSDFGEKGEALRRSLLNRYLGQGVKMRASIEKSSDSPKKTLTVQVPGLELSENPLENSLYQFPSPRIKGSIAERAGRTLCEIQCKLDSEGASELVVDLVIQSCGNPDIFKQAVELGIALLEGGNPIFHDKMKEAQNTIKNAVSVNAADMASRAMTNHASGSNTPIPGLDAPGSPFFGRRSSSHYHTPHLLNAGLPHSASGPNLMLPPSPSTGSFIGNGAHPAGSLKTNGLIMNDELREDLNAAALATSHAYMTVRSGPPRDDAVLVGYPASSALEDLIAEKQEMDLRSKAVSGPFVSGVVFPGTRRPEENTELSQKVVIMQPILRFLQLLCENHNRVMQTFLRHQSNKTNYNLVSESLMFLDCICGSTTGGLGLLGLYINESNFSLVNQTLETLVEYCQVSSTQVYIKFPNPLRKLRNATELL</sequence>
<feature type="region of interest" description="Disordered" evidence="9">
    <location>
        <begin position="156"/>
        <end position="195"/>
    </location>
</feature>
<dbReference type="GO" id="GO:0016020">
    <property type="term" value="C:membrane"/>
    <property type="evidence" value="ECO:0007669"/>
    <property type="project" value="InterPro"/>
</dbReference>
<keyword evidence="2" id="KW-0813">Transport</keyword>
<dbReference type="InterPro" id="IPR015925">
    <property type="entry name" value="Ryanodine_IP3_receptor"/>
</dbReference>
<reference evidence="12" key="1">
    <citation type="submission" date="2020-11" db="EMBL/GenBank/DDBJ databases">
        <authorList>
            <person name="Tran Van P."/>
        </authorList>
    </citation>
    <scope>NUCLEOTIDE SEQUENCE</scope>
</reference>
<comment type="subcellular location">
    <subcellularLocation>
        <location evidence="1">Endomembrane system</location>
        <topology evidence="1">Multi-pass membrane protein</topology>
    </subcellularLocation>
</comment>
<name>A0A7R9BXY1_9CRUS</name>
<feature type="compositionally biased region" description="Acidic residues" evidence="9">
    <location>
        <begin position="318"/>
        <end position="327"/>
    </location>
</feature>
<evidence type="ECO:0000256" key="6">
    <source>
        <dbReference type="ARBA" id="ARBA00023136"/>
    </source>
</evidence>
<feature type="domain" description="RIH" evidence="10">
    <location>
        <begin position="422"/>
        <end position="561"/>
    </location>
</feature>
<evidence type="ECO:0000256" key="1">
    <source>
        <dbReference type="ARBA" id="ARBA00004127"/>
    </source>
</evidence>
<dbReference type="GO" id="GO:0012505">
    <property type="term" value="C:endomembrane system"/>
    <property type="evidence" value="ECO:0007669"/>
    <property type="project" value="UniProtKB-SubCell"/>
</dbReference>
<keyword evidence="4" id="KW-1133">Transmembrane helix</keyword>
<evidence type="ECO:0000256" key="9">
    <source>
        <dbReference type="SAM" id="MobiDB-lite"/>
    </source>
</evidence>
<feature type="domain" description="RyR/IP3R Homology associated" evidence="11">
    <location>
        <begin position="1231"/>
        <end position="1317"/>
    </location>
</feature>
<keyword evidence="8" id="KW-0407">Ion channel</keyword>
<dbReference type="Pfam" id="PF01365">
    <property type="entry name" value="RYDR_ITPR"/>
    <property type="match status" value="1"/>
</dbReference>
<evidence type="ECO:0000259" key="10">
    <source>
        <dbReference type="Pfam" id="PF01365"/>
    </source>
</evidence>
<evidence type="ECO:0000313" key="12">
    <source>
        <dbReference type="EMBL" id="CAD7282305.1"/>
    </source>
</evidence>
<protein>
    <submittedName>
        <fullName evidence="12">Uncharacterized protein</fullName>
    </submittedName>
</protein>
<dbReference type="Proteomes" id="UP000678499">
    <property type="component" value="Unassembled WGS sequence"/>
</dbReference>
<keyword evidence="6" id="KW-0472">Membrane</keyword>
<dbReference type="EMBL" id="CAJPEX010003698">
    <property type="protein sequence ID" value="CAG0922457.1"/>
    <property type="molecule type" value="Genomic_DNA"/>
</dbReference>
<feature type="compositionally biased region" description="Basic and acidic residues" evidence="9">
    <location>
        <begin position="156"/>
        <end position="177"/>
    </location>
</feature>
<keyword evidence="7" id="KW-1071">Ligand-gated ion channel</keyword>
<dbReference type="InterPro" id="IPR013662">
    <property type="entry name" value="RIH_assoc-dom"/>
</dbReference>
<keyword evidence="13" id="KW-1185">Reference proteome</keyword>
<keyword evidence="3" id="KW-0812">Transmembrane</keyword>
<dbReference type="OrthoDB" id="76898at2759"/>
<dbReference type="SUPFAM" id="SSF100909">
    <property type="entry name" value="IP3 receptor type 1 binding core, domain 2"/>
    <property type="match status" value="1"/>
</dbReference>
<evidence type="ECO:0000256" key="2">
    <source>
        <dbReference type="ARBA" id="ARBA00022448"/>
    </source>
</evidence>
<dbReference type="PANTHER" id="PTHR45816:SF4">
    <property type="entry name" value="RYR_IP3R HOMOLOGY ASSOCIATED DOMAIN-CONTAINING PROTEIN"/>
    <property type="match status" value="1"/>
</dbReference>
<evidence type="ECO:0000313" key="13">
    <source>
        <dbReference type="Proteomes" id="UP000678499"/>
    </source>
</evidence>
<evidence type="ECO:0000256" key="7">
    <source>
        <dbReference type="ARBA" id="ARBA00023286"/>
    </source>
</evidence>
<evidence type="ECO:0000256" key="3">
    <source>
        <dbReference type="ARBA" id="ARBA00022692"/>
    </source>
</evidence>
<proteinExistence type="predicted"/>
<keyword evidence="5" id="KW-0406">Ion transport</keyword>
<dbReference type="PANTHER" id="PTHR45816">
    <property type="entry name" value="MIR DOMAIN-CONTAINING PROTEIN"/>
    <property type="match status" value="1"/>
</dbReference>
<feature type="non-terminal residue" evidence="12">
    <location>
        <position position="1"/>
    </location>
</feature>
<dbReference type="EMBL" id="OA885735">
    <property type="protein sequence ID" value="CAD7282305.1"/>
    <property type="molecule type" value="Genomic_DNA"/>
</dbReference>
<feature type="region of interest" description="Disordered" evidence="9">
    <location>
        <begin position="310"/>
        <end position="384"/>
    </location>
</feature>
<dbReference type="GO" id="GO:0005262">
    <property type="term" value="F:calcium channel activity"/>
    <property type="evidence" value="ECO:0007669"/>
    <property type="project" value="InterPro"/>
</dbReference>
<dbReference type="Pfam" id="PF08454">
    <property type="entry name" value="RIH_assoc"/>
    <property type="match status" value="1"/>
</dbReference>
<evidence type="ECO:0000256" key="5">
    <source>
        <dbReference type="ARBA" id="ARBA00023065"/>
    </source>
</evidence>